<organism evidence="2 3">
    <name type="scientific">Diatrype stigma</name>
    <dbReference type="NCBI Taxonomy" id="117547"/>
    <lineage>
        <taxon>Eukaryota</taxon>
        <taxon>Fungi</taxon>
        <taxon>Dikarya</taxon>
        <taxon>Ascomycota</taxon>
        <taxon>Pezizomycotina</taxon>
        <taxon>Sordariomycetes</taxon>
        <taxon>Xylariomycetidae</taxon>
        <taxon>Xylariales</taxon>
        <taxon>Diatrypaceae</taxon>
        <taxon>Diatrype</taxon>
    </lineage>
</organism>
<accession>A0AAN9YS11</accession>
<name>A0AAN9YS11_9PEZI</name>
<protein>
    <submittedName>
        <fullName evidence="2">Uncharacterized protein</fullName>
    </submittedName>
</protein>
<dbReference type="EMBL" id="JAKJXP020000014">
    <property type="protein sequence ID" value="KAK7755301.1"/>
    <property type="molecule type" value="Genomic_DNA"/>
</dbReference>
<proteinExistence type="predicted"/>
<evidence type="ECO:0000313" key="2">
    <source>
        <dbReference type="EMBL" id="KAK7755301.1"/>
    </source>
</evidence>
<evidence type="ECO:0000256" key="1">
    <source>
        <dbReference type="SAM" id="MobiDB-lite"/>
    </source>
</evidence>
<keyword evidence="3" id="KW-1185">Reference proteome</keyword>
<evidence type="ECO:0000313" key="3">
    <source>
        <dbReference type="Proteomes" id="UP001320420"/>
    </source>
</evidence>
<sequence length="887" mass="98918">MVSSHFRYLAADHIYRSFSIVFPDEGDDSYESPCDVLAGGLDTFVTSDYNYAQHLRDITLDTLSVGAKAEAAYKSYLLSLSCGKFMNTLLLLTLRRSKSLDTFKWNIRVELTRPVYRALHNIKSLRHLHLRLPDGPSLYESPPTNWTAAADGPSTNNVGMASSVGLSAPKPSLEGNLQKPVRGMEPKTLSGFKGLDTLAILDIDNLDIIPEIRSCVHGSASTLRKLKLSFSDELASQSRPTMEVDSEDSDQEDDFQVVAVPPTNYTNGNKTLTQQKRKEQDTVLGRIFESEPSLVEEHHPTIEEPIQENKAQDIKDAGQVFIDAVEKASRHMWANLEGYHAIDVVSQQEVMDQIVTAARYFVETKTQAQENTSTETAGTAPVAISDVTPGSARQEDLEDRSGPSAGSEHTAKNVLFGSHAHTEDADTKPEDIDVDMPEEQLGLEDHDGSSIEDQSDELDDTTPLVETHEVSPLTNASALFQAVCQVHGKPNWLEGHADQNTKEIQWSSASGGNNTNPVENLISDIVSITGNEQTAKHEANPTKAKSGDGKKEPKSALDDQERLRRQVTDYARGTRGIALQSLAIHLIPTKASVLGRAVDLRTLTKITLLNVGPQASIWSLMIKENKLQPLPLQKIFTDNVCLFFLQLVSQLERVEELLMLERGHKYRPESLAQRTKVNIGQIRRAILKKHMHTLQILMIKNDLDSSWDIDDKTMQWICRRGKVLRELAVAAGISSMHMFLRHITGLKTLFAVHFVSFRSDDTCVSVMREIHRFVADALWRHQALKLEWIAIGGDGHAQHLMRRPDSSKKIKKGKEKANWKAPPVGANGHWDESGYPIFPPTNTWEPESTSDEEEDDSRFNLVLAENIAFYDIWGVHIFKKEIVAGRL</sequence>
<feature type="compositionally biased region" description="Polar residues" evidence="1">
    <location>
        <begin position="366"/>
        <end position="377"/>
    </location>
</feature>
<feature type="region of interest" description="Disordered" evidence="1">
    <location>
        <begin position="532"/>
        <end position="561"/>
    </location>
</feature>
<comment type="caution">
    <text evidence="2">The sequence shown here is derived from an EMBL/GenBank/DDBJ whole genome shotgun (WGS) entry which is preliminary data.</text>
</comment>
<feature type="compositionally biased region" description="Basic and acidic residues" evidence="1">
    <location>
        <begin position="534"/>
        <end position="561"/>
    </location>
</feature>
<dbReference type="AlphaFoldDB" id="A0AAN9YS11"/>
<feature type="region of interest" description="Disordered" evidence="1">
    <location>
        <begin position="800"/>
        <end position="835"/>
    </location>
</feature>
<reference evidence="2 3" key="1">
    <citation type="submission" date="2024-02" db="EMBL/GenBank/DDBJ databases">
        <title>De novo assembly and annotation of 12 fungi associated with fruit tree decline syndrome in Ontario, Canada.</title>
        <authorList>
            <person name="Sulman M."/>
            <person name="Ellouze W."/>
            <person name="Ilyukhin E."/>
        </authorList>
    </citation>
    <scope>NUCLEOTIDE SEQUENCE [LARGE SCALE GENOMIC DNA]</scope>
    <source>
        <strain evidence="2 3">M11/M66-122</strain>
    </source>
</reference>
<gene>
    <name evidence="2" type="ORF">SLS62_002807</name>
</gene>
<feature type="compositionally biased region" description="Basic and acidic residues" evidence="1">
    <location>
        <begin position="420"/>
        <end position="431"/>
    </location>
</feature>
<feature type="region of interest" description="Disordered" evidence="1">
    <location>
        <begin position="366"/>
        <end position="432"/>
    </location>
</feature>
<dbReference type="Proteomes" id="UP001320420">
    <property type="component" value="Unassembled WGS sequence"/>
</dbReference>